<evidence type="ECO:0000256" key="4">
    <source>
        <dbReference type="ARBA" id="ARBA00022898"/>
    </source>
</evidence>
<dbReference type="GO" id="GO:0005829">
    <property type="term" value="C:cytosol"/>
    <property type="evidence" value="ECO:0007669"/>
    <property type="project" value="TreeGrafter"/>
</dbReference>
<dbReference type="Pfam" id="PF01063">
    <property type="entry name" value="Aminotran_4"/>
    <property type="match status" value="1"/>
</dbReference>
<dbReference type="GO" id="GO:0030170">
    <property type="term" value="F:pyridoxal phosphate binding"/>
    <property type="evidence" value="ECO:0007669"/>
    <property type="project" value="InterPro"/>
</dbReference>
<comment type="cofactor">
    <cofactor evidence="1 12">
        <name>pyridoxal 5'-phosphate</name>
        <dbReference type="ChEBI" id="CHEBI:597326"/>
    </cofactor>
</comment>
<dbReference type="GO" id="GO:0008153">
    <property type="term" value="P:4-aminobenzoate biosynthetic process"/>
    <property type="evidence" value="ECO:0007669"/>
    <property type="project" value="UniProtKB-UniRule"/>
</dbReference>
<dbReference type="InterPro" id="IPR001544">
    <property type="entry name" value="Aminotrans_IV"/>
</dbReference>
<accession>A0A081KB07</accession>
<evidence type="ECO:0000256" key="9">
    <source>
        <dbReference type="ARBA" id="ARBA00049529"/>
    </source>
</evidence>
<dbReference type="PROSITE" id="PS00770">
    <property type="entry name" value="AA_TRANSFER_CLASS_4"/>
    <property type="match status" value="1"/>
</dbReference>
<evidence type="ECO:0000256" key="12">
    <source>
        <dbReference type="RuleBase" id="RU004516"/>
    </source>
</evidence>
<dbReference type="NCBIfam" id="TIGR03461">
    <property type="entry name" value="pabC_Proteo"/>
    <property type="match status" value="1"/>
</dbReference>
<comment type="pathway">
    <text evidence="7">Cofactor biosynthesis; tetrahydrofolate biosynthesis; 4-aminobenzoate from chorismate: step 2/2.</text>
</comment>
<dbReference type="STRING" id="305900.GV64_11815"/>
<comment type="similarity">
    <text evidence="2 11">Belongs to the class-IV pyridoxal-phosphate-dependent aminotransferase family.</text>
</comment>
<dbReference type="InterPro" id="IPR050571">
    <property type="entry name" value="Class-IV_PLP-Dep_Aminotrnsfr"/>
</dbReference>
<evidence type="ECO:0000313" key="14">
    <source>
        <dbReference type="Proteomes" id="UP000027997"/>
    </source>
</evidence>
<keyword evidence="14" id="KW-1185">Reference proteome</keyword>
<dbReference type="InterPro" id="IPR043132">
    <property type="entry name" value="BCAT-like_C"/>
</dbReference>
<proteinExistence type="inferred from homology"/>
<evidence type="ECO:0000313" key="13">
    <source>
        <dbReference type="EMBL" id="KEI71333.1"/>
    </source>
</evidence>
<evidence type="ECO:0000256" key="5">
    <source>
        <dbReference type="ARBA" id="ARBA00022909"/>
    </source>
</evidence>
<dbReference type="InterPro" id="IPR043131">
    <property type="entry name" value="BCAT-like_N"/>
</dbReference>
<dbReference type="Gene3D" id="3.20.10.10">
    <property type="entry name" value="D-amino Acid Aminotransferase, subunit A, domain 2"/>
    <property type="match status" value="1"/>
</dbReference>
<dbReference type="Proteomes" id="UP000027997">
    <property type="component" value="Unassembled WGS sequence"/>
</dbReference>
<organism evidence="13 14">
    <name type="scientific">Endozoicomonas elysicola</name>
    <dbReference type="NCBI Taxonomy" id="305900"/>
    <lineage>
        <taxon>Bacteria</taxon>
        <taxon>Pseudomonadati</taxon>
        <taxon>Pseudomonadota</taxon>
        <taxon>Gammaproteobacteria</taxon>
        <taxon>Oceanospirillales</taxon>
        <taxon>Endozoicomonadaceae</taxon>
        <taxon>Endozoicomonas</taxon>
    </lineage>
</organism>
<dbReference type="Gene3D" id="3.30.470.10">
    <property type="match status" value="1"/>
</dbReference>
<evidence type="ECO:0000256" key="7">
    <source>
        <dbReference type="ARBA" id="ARBA00035633"/>
    </source>
</evidence>
<keyword evidence="4 12" id="KW-0663">Pyridoxal phosphate</keyword>
<dbReference type="EC" id="4.1.3.38" evidence="8 10"/>
<dbReference type="InterPro" id="IPR036038">
    <property type="entry name" value="Aminotransferase-like"/>
</dbReference>
<dbReference type="PANTHER" id="PTHR42743:SF2">
    <property type="entry name" value="AMINODEOXYCHORISMATE LYASE"/>
    <property type="match status" value="1"/>
</dbReference>
<comment type="subunit">
    <text evidence="3">Homodimer.</text>
</comment>
<evidence type="ECO:0000256" key="8">
    <source>
        <dbReference type="ARBA" id="ARBA00035676"/>
    </source>
</evidence>
<dbReference type="InterPro" id="IPR017824">
    <property type="entry name" value="Aminodeoxychorismate_lyase_IV"/>
</dbReference>
<comment type="catalytic activity">
    <reaction evidence="9">
        <text>4-amino-4-deoxychorismate = 4-aminobenzoate + pyruvate + H(+)</text>
        <dbReference type="Rhea" id="RHEA:16201"/>
        <dbReference type="ChEBI" id="CHEBI:15361"/>
        <dbReference type="ChEBI" id="CHEBI:15378"/>
        <dbReference type="ChEBI" id="CHEBI:17836"/>
        <dbReference type="ChEBI" id="CHEBI:58406"/>
        <dbReference type="EC" id="4.1.3.38"/>
    </reaction>
</comment>
<dbReference type="GO" id="GO:0008696">
    <property type="term" value="F:4-amino-4-deoxychorismate lyase activity"/>
    <property type="evidence" value="ECO:0007669"/>
    <property type="project" value="UniProtKB-UniRule"/>
</dbReference>
<evidence type="ECO:0000256" key="3">
    <source>
        <dbReference type="ARBA" id="ARBA00011738"/>
    </source>
</evidence>
<dbReference type="CDD" id="cd01559">
    <property type="entry name" value="ADCL_like"/>
    <property type="match status" value="1"/>
</dbReference>
<gene>
    <name evidence="13" type="ORF">GV64_11815</name>
</gene>
<dbReference type="EMBL" id="JOJP01000001">
    <property type="protein sequence ID" value="KEI71333.1"/>
    <property type="molecule type" value="Genomic_DNA"/>
</dbReference>
<evidence type="ECO:0000256" key="2">
    <source>
        <dbReference type="ARBA" id="ARBA00009320"/>
    </source>
</evidence>
<dbReference type="PANTHER" id="PTHR42743">
    <property type="entry name" value="AMINO-ACID AMINOTRANSFERASE"/>
    <property type="match status" value="1"/>
</dbReference>
<evidence type="ECO:0000256" key="6">
    <source>
        <dbReference type="ARBA" id="ARBA00023239"/>
    </source>
</evidence>
<dbReference type="AlphaFoldDB" id="A0A081KB07"/>
<evidence type="ECO:0000256" key="1">
    <source>
        <dbReference type="ARBA" id="ARBA00001933"/>
    </source>
</evidence>
<keyword evidence="6" id="KW-0456">Lyase</keyword>
<name>A0A081KB07_9GAMM</name>
<keyword evidence="5" id="KW-0289">Folate biosynthesis</keyword>
<evidence type="ECO:0000256" key="11">
    <source>
        <dbReference type="RuleBase" id="RU004106"/>
    </source>
</evidence>
<dbReference type="NCBIfam" id="NF004761">
    <property type="entry name" value="PRK06092.1"/>
    <property type="match status" value="1"/>
</dbReference>
<protein>
    <recommendedName>
        <fullName evidence="8 10">Aminodeoxychorismate lyase</fullName>
        <ecNumber evidence="8 10">4.1.3.38</ecNumber>
    </recommendedName>
</protein>
<dbReference type="eggNOG" id="COG0115">
    <property type="taxonomic scope" value="Bacteria"/>
</dbReference>
<dbReference type="GO" id="GO:0046656">
    <property type="term" value="P:folic acid biosynthetic process"/>
    <property type="evidence" value="ECO:0007669"/>
    <property type="project" value="UniProtKB-KW"/>
</dbReference>
<comment type="caution">
    <text evidence="13">The sequence shown here is derived from an EMBL/GenBank/DDBJ whole genome shotgun (WGS) entry which is preliminary data.</text>
</comment>
<dbReference type="SUPFAM" id="SSF56752">
    <property type="entry name" value="D-aminoacid aminotransferase-like PLP-dependent enzymes"/>
    <property type="match status" value="1"/>
</dbReference>
<dbReference type="InterPro" id="IPR018300">
    <property type="entry name" value="Aminotrans_IV_CS"/>
</dbReference>
<sequence length="270" mass="29388">MPVWVNGAPQDHLSVSDRGLAYGDGLFETVRVSNGKPTLAGYHWSRLQRSCERLGIVLDVAQLLEEVDAFLSGNQASAGVLKVIVTRGSGGRGYNPEGCLSSSRILSLHSLPVRQRDPGLFGARVKACQTCLGRSSLAGLKHLNRLEQVLARSEWQGGAYDEGLLCDYEGILVEGTMSNLFIVTHQGDLVTPDLSFSGVAGVCREFIIEFARSRGIIVKEQLVSDLDVAEIFLCNSVNGVWPVVEYEGRVWEIGPITTLIRDCVLEELNA</sequence>
<reference evidence="13 14" key="1">
    <citation type="submission" date="2014-06" db="EMBL/GenBank/DDBJ databases">
        <title>Whole Genome Sequences of Three Symbiotic Endozoicomonas Bacteria.</title>
        <authorList>
            <person name="Neave M.J."/>
            <person name="Apprill A."/>
            <person name="Voolstra C.R."/>
        </authorList>
    </citation>
    <scope>NUCLEOTIDE SEQUENCE [LARGE SCALE GENOMIC DNA]</scope>
    <source>
        <strain evidence="13 14">DSM 22380</strain>
    </source>
</reference>
<evidence type="ECO:0000256" key="10">
    <source>
        <dbReference type="NCBIfam" id="TIGR03461"/>
    </source>
</evidence>